<dbReference type="Gene3D" id="1.10.8.10">
    <property type="entry name" value="DNA helicase RuvA subunit, C-terminal domain"/>
    <property type="match status" value="1"/>
</dbReference>
<feature type="domain" description="Nascent polypeptide-associated complex subunit alpha-like UBA" evidence="1">
    <location>
        <begin position="50"/>
        <end position="90"/>
    </location>
</feature>
<evidence type="ECO:0000313" key="3">
    <source>
        <dbReference type="Proteomes" id="UP000030653"/>
    </source>
</evidence>
<dbReference type="GeneID" id="63683799"/>
<protein>
    <recommendedName>
        <fullName evidence="1">Nascent polypeptide-associated complex subunit alpha-like UBA domain-containing protein</fullName>
    </recommendedName>
</protein>
<dbReference type="InterPro" id="IPR044034">
    <property type="entry name" value="NAC-like_UBA"/>
</dbReference>
<evidence type="ECO:0000259" key="1">
    <source>
        <dbReference type="Pfam" id="PF19026"/>
    </source>
</evidence>
<keyword evidence="3" id="KW-1185">Reference proteome</keyword>
<dbReference type="Proteomes" id="UP000030653">
    <property type="component" value="Unassembled WGS sequence"/>
</dbReference>
<gene>
    <name evidence="2" type="ORF">DACRYDRAFT_108800</name>
</gene>
<dbReference type="HOGENOM" id="CLU_175758_0_0_1"/>
<accession>M5GA44</accession>
<dbReference type="Pfam" id="PF19026">
    <property type="entry name" value="UBA_HYPK"/>
    <property type="match status" value="1"/>
</dbReference>
<name>M5GA44_DACPD</name>
<dbReference type="AlphaFoldDB" id="M5GA44"/>
<dbReference type="CDD" id="cd14361">
    <property type="entry name" value="UBA_HYPK"/>
    <property type="match status" value="1"/>
</dbReference>
<reference evidence="2 3" key="1">
    <citation type="journal article" date="2012" name="Science">
        <title>The Paleozoic origin of enzymatic lignin decomposition reconstructed from 31 fungal genomes.</title>
        <authorList>
            <person name="Floudas D."/>
            <person name="Binder M."/>
            <person name="Riley R."/>
            <person name="Barry K."/>
            <person name="Blanchette R.A."/>
            <person name="Henrissat B."/>
            <person name="Martinez A.T."/>
            <person name="Otillar R."/>
            <person name="Spatafora J.W."/>
            <person name="Yadav J.S."/>
            <person name="Aerts A."/>
            <person name="Benoit I."/>
            <person name="Boyd A."/>
            <person name="Carlson A."/>
            <person name="Copeland A."/>
            <person name="Coutinho P.M."/>
            <person name="de Vries R.P."/>
            <person name="Ferreira P."/>
            <person name="Findley K."/>
            <person name="Foster B."/>
            <person name="Gaskell J."/>
            <person name="Glotzer D."/>
            <person name="Gorecki P."/>
            <person name="Heitman J."/>
            <person name="Hesse C."/>
            <person name="Hori C."/>
            <person name="Igarashi K."/>
            <person name="Jurgens J.A."/>
            <person name="Kallen N."/>
            <person name="Kersten P."/>
            <person name="Kohler A."/>
            <person name="Kuees U."/>
            <person name="Kumar T.K.A."/>
            <person name="Kuo A."/>
            <person name="LaButti K."/>
            <person name="Larrondo L.F."/>
            <person name="Lindquist E."/>
            <person name="Ling A."/>
            <person name="Lombard V."/>
            <person name="Lucas S."/>
            <person name="Lundell T."/>
            <person name="Martin R."/>
            <person name="McLaughlin D.J."/>
            <person name="Morgenstern I."/>
            <person name="Morin E."/>
            <person name="Murat C."/>
            <person name="Nagy L.G."/>
            <person name="Nolan M."/>
            <person name="Ohm R.A."/>
            <person name="Patyshakuliyeva A."/>
            <person name="Rokas A."/>
            <person name="Ruiz-Duenas F.J."/>
            <person name="Sabat G."/>
            <person name="Salamov A."/>
            <person name="Samejima M."/>
            <person name="Schmutz J."/>
            <person name="Slot J.C."/>
            <person name="St John F."/>
            <person name="Stenlid J."/>
            <person name="Sun H."/>
            <person name="Sun S."/>
            <person name="Syed K."/>
            <person name="Tsang A."/>
            <person name="Wiebenga A."/>
            <person name="Young D."/>
            <person name="Pisabarro A."/>
            <person name="Eastwood D.C."/>
            <person name="Martin F."/>
            <person name="Cullen D."/>
            <person name="Grigoriev I.V."/>
            <person name="Hibbett D.S."/>
        </authorList>
    </citation>
    <scope>NUCLEOTIDE SEQUENCE [LARGE SCALE GENOMIC DNA]</scope>
    <source>
        <strain evidence="2 3">DJM-731 SS1</strain>
    </source>
</reference>
<proteinExistence type="predicted"/>
<dbReference type="OrthoDB" id="285219at2759"/>
<sequence length="101" mass="11428">MSRPQPEVIMSFQDGGFYSQQALVAGLTAVEKSYAEWKARPKPVQPGADIKLVKEDVELVMSELDYTKAQAEKALREHGGSVEKVFEEYVKPAKMKEPHRY</sequence>
<evidence type="ECO:0000313" key="2">
    <source>
        <dbReference type="EMBL" id="EJU00738.1"/>
    </source>
</evidence>
<dbReference type="InterPro" id="IPR038922">
    <property type="entry name" value="HYPK_UBA"/>
</dbReference>
<dbReference type="RefSeq" id="XP_040627635.1">
    <property type="nucleotide sequence ID" value="XM_040768737.1"/>
</dbReference>
<organism evidence="2 3">
    <name type="scientific">Dacryopinax primogenitus (strain DJM 731)</name>
    <name type="common">Brown rot fungus</name>
    <dbReference type="NCBI Taxonomy" id="1858805"/>
    <lineage>
        <taxon>Eukaryota</taxon>
        <taxon>Fungi</taxon>
        <taxon>Dikarya</taxon>
        <taxon>Basidiomycota</taxon>
        <taxon>Agaricomycotina</taxon>
        <taxon>Dacrymycetes</taxon>
        <taxon>Dacrymycetales</taxon>
        <taxon>Dacrymycetaceae</taxon>
        <taxon>Dacryopinax</taxon>
    </lineage>
</organism>
<dbReference type="EMBL" id="JH795866">
    <property type="protein sequence ID" value="EJU00738.1"/>
    <property type="molecule type" value="Genomic_DNA"/>
</dbReference>